<sequence length="434" mass="46187">MSALITLILCITLLIIAITIFKIHPIPALLFFGLLLGITTGGTVSTVTESLLNGFGNTLKWIGLIIFFGAFLGEILSESGGAEIIANTIIKVFGVKYLPLSMAFIGFLIGIPVFMDVAYLTLLPTLQVLSKKSGHSILALGLSLAMSLTVAHALIPPTPGPLAVAALLEVNVGDIIPLNILIAIFAIGGGLIWLQWNKKFLQRAQTQETIQISVKKKQLKGFKKILPFVALLLPLALMSIGAIYSSDNQIIAFIKNPIWALSLGILCALPLISTLDFSKTIHQYFQNAASKTALVILITGTGGAFGQVIKDTEIVNALFSDVNATGVMVIIIPFFLSMLFTTVTGSITVSLITTASIVAPLIANGMLDPKFTTAAICAGSLGIIHVNSSFFWLFKEVHDISVSKLLKSFSVLSLLTSLSGGVIVLATYYIQGLL</sequence>
<keyword evidence="3" id="KW-1185">Reference proteome</keyword>
<dbReference type="RefSeq" id="WP_074537386.1">
    <property type="nucleotide sequence ID" value="NZ_FNBD01000002.1"/>
</dbReference>
<feature type="transmembrane region" description="Helical" evidence="1">
    <location>
        <begin position="97"/>
        <end position="123"/>
    </location>
</feature>
<keyword evidence="1" id="KW-1133">Transmembrane helix</keyword>
<organism evidence="2 3">
    <name type="scientific">Cellulophaga baltica</name>
    <dbReference type="NCBI Taxonomy" id="76594"/>
    <lineage>
        <taxon>Bacteria</taxon>
        <taxon>Pseudomonadati</taxon>
        <taxon>Bacteroidota</taxon>
        <taxon>Flavobacteriia</taxon>
        <taxon>Flavobacteriales</taxon>
        <taxon>Flavobacteriaceae</taxon>
        <taxon>Cellulophaga</taxon>
    </lineage>
</organism>
<reference evidence="3" key="1">
    <citation type="submission" date="2016-10" db="EMBL/GenBank/DDBJ databases">
        <authorList>
            <person name="Varghese N."/>
            <person name="Submissions S."/>
        </authorList>
    </citation>
    <scope>NUCLEOTIDE SEQUENCE [LARGE SCALE GENOMIC DNA]</scope>
    <source>
        <strain evidence="3">DSM 24729</strain>
    </source>
</reference>
<dbReference type="Pfam" id="PF02447">
    <property type="entry name" value="GntP_permease"/>
    <property type="match status" value="1"/>
</dbReference>
<feature type="transmembrane region" description="Helical" evidence="1">
    <location>
        <begin position="175"/>
        <end position="194"/>
    </location>
</feature>
<dbReference type="PANTHER" id="PTHR30354:SF11">
    <property type="entry name" value="PERMEASE"/>
    <property type="match status" value="1"/>
</dbReference>
<feature type="transmembrane region" description="Helical" evidence="1">
    <location>
        <begin position="135"/>
        <end position="155"/>
    </location>
</feature>
<name>A0A1G7E0S7_9FLAO</name>
<feature type="transmembrane region" description="Helical" evidence="1">
    <location>
        <begin position="322"/>
        <end position="340"/>
    </location>
</feature>
<feature type="transmembrane region" description="Helical" evidence="1">
    <location>
        <begin position="406"/>
        <end position="430"/>
    </location>
</feature>
<feature type="transmembrane region" description="Helical" evidence="1">
    <location>
        <begin position="293"/>
        <end position="310"/>
    </location>
</feature>
<dbReference type="GO" id="GO:0005886">
    <property type="term" value="C:plasma membrane"/>
    <property type="evidence" value="ECO:0007669"/>
    <property type="project" value="TreeGrafter"/>
</dbReference>
<evidence type="ECO:0000313" key="3">
    <source>
        <dbReference type="Proteomes" id="UP000182114"/>
    </source>
</evidence>
<feature type="transmembrane region" description="Helical" evidence="1">
    <location>
        <begin position="59"/>
        <end position="77"/>
    </location>
</feature>
<protein>
    <submittedName>
        <fullName evidence="2">Predicted D-glycerate permease</fullName>
    </submittedName>
</protein>
<evidence type="ECO:0000256" key="1">
    <source>
        <dbReference type="SAM" id="Phobius"/>
    </source>
</evidence>
<keyword evidence="1" id="KW-0812">Transmembrane</keyword>
<keyword evidence="1" id="KW-0472">Membrane</keyword>
<proteinExistence type="predicted"/>
<dbReference type="EMBL" id="FNBD01000002">
    <property type="protein sequence ID" value="SDE57284.1"/>
    <property type="molecule type" value="Genomic_DNA"/>
</dbReference>
<accession>A0A1G7E0S7</accession>
<dbReference type="eggNOG" id="COG2610">
    <property type="taxonomic scope" value="Bacteria"/>
</dbReference>
<evidence type="ECO:0000313" key="2">
    <source>
        <dbReference type="EMBL" id="SDE57284.1"/>
    </source>
</evidence>
<feature type="transmembrane region" description="Helical" evidence="1">
    <location>
        <begin position="373"/>
        <end position="394"/>
    </location>
</feature>
<dbReference type="InterPro" id="IPR003474">
    <property type="entry name" value="Glcn_transporter"/>
</dbReference>
<gene>
    <name evidence="2" type="ORF">SAMN04487992_10216</name>
</gene>
<dbReference type="GO" id="GO:0015128">
    <property type="term" value="F:gluconate transmembrane transporter activity"/>
    <property type="evidence" value="ECO:0007669"/>
    <property type="project" value="InterPro"/>
</dbReference>
<dbReference type="Proteomes" id="UP000182114">
    <property type="component" value="Unassembled WGS sequence"/>
</dbReference>
<dbReference type="AlphaFoldDB" id="A0A1G7E0S7"/>
<feature type="transmembrane region" description="Helical" evidence="1">
    <location>
        <begin position="27"/>
        <end position="47"/>
    </location>
</feature>
<feature type="transmembrane region" description="Helical" evidence="1">
    <location>
        <begin position="250"/>
        <end position="272"/>
    </location>
</feature>
<dbReference type="PANTHER" id="PTHR30354">
    <property type="entry name" value="GNT FAMILY GLUCONATE TRANSPORTER"/>
    <property type="match status" value="1"/>
</dbReference>
<feature type="transmembrane region" description="Helical" evidence="1">
    <location>
        <begin position="225"/>
        <end position="244"/>
    </location>
</feature>